<keyword evidence="3" id="KW-1185">Reference proteome</keyword>
<accession>A0A165PDK3</accession>
<gene>
    <name evidence="2" type="ORF">DAEQUDRAFT_348746</name>
</gene>
<name>A0A165PDK3_9APHY</name>
<dbReference type="Proteomes" id="UP000076727">
    <property type="component" value="Unassembled WGS sequence"/>
</dbReference>
<dbReference type="AlphaFoldDB" id="A0A165PDK3"/>
<organism evidence="2 3">
    <name type="scientific">Daedalea quercina L-15889</name>
    <dbReference type="NCBI Taxonomy" id="1314783"/>
    <lineage>
        <taxon>Eukaryota</taxon>
        <taxon>Fungi</taxon>
        <taxon>Dikarya</taxon>
        <taxon>Basidiomycota</taxon>
        <taxon>Agaricomycotina</taxon>
        <taxon>Agaricomycetes</taxon>
        <taxon>Polyporales</taxon>
        <taxon>Fomitopsis</taxon>
    </lineage>
</organism>
<dbReference type="STRING" id="1314783.A0A165PDK3"/>
<feature type="compositionally biased region" description="Acidic residues" evidence="1">
    <location>
        <begin position="220"/>
        <end position="241"/>
    </location>
</feature>
<dbReference type="EMBL" id="KV429070">
    <property type="protein sequence ID" value="KZT68074.1"/>
    <property type="molecule type" value="Genomic_DNA"/>
</dbReference>
<evidence type="ECO:0000313" key="3">
    <source>
        <dbReference type="Proteomes" id="UP000076727"/>
    </source>
</evidence>
<dbReference type="OrthoDB" id="2749819at2759"/>
<protein>
    <submittedName>
        <fullName evidence="2">Uncharacterized protein</fullName>
    </submittedName>
</protein>
<feature type="region of interest" description="Disordered" evidence="1">
    <location>
        <begin position="218"/>
        <end position="249"/>
    </location>
</feature>
<evidence type="ECO:0000256" key="1">
    <source>
        <dbReference type="SAM" id="MobiDB-lite"/>
    </source>
</evidence>
<proteinExistence type="predicted"/>
<reference evidence="2 3" key="1">
    <citation type="journal article" date="2016" name="Mol. Biol. Evol.">
        <title>Comparative Genomics of Early-Diverging Mushroom-Forming Fungi Provides Insights into the Origins of Lignocellulose Decay Capabilities.</title>
        <authorList>
            <person name="Nagy L.G."/>
            <person name="Riley R."/>
            <person name="Tritt A."/>
            <person name="Adam C."/>
            <person name="Daum C."/>
            <person name="Floudas D."/>
            <person name="Sun H."/>
            <person name="Yadav J.S."/>
            <person name="Pangilinan J."/>
            <person name="Larsson K.H."/>
            <person name="Matsuura K."/>
            <person name="Barry K."/>
            <person name="Labutti K."/>
            <person name="Kuo R."/>
            <person name="Ohm R.A."/>
            <person name="Bhattacharya S.S."/>
            <person name="Shirouzu T."/>
            <person name="Yoshinaga Y."/>
            <person name="Martin F.M."/>
            <person name="Grigoriev I.V."/>
            <person name="Hibbett D.S."/>
        </authorList>
    </citation>
    <scope>NUCLEOTIDE SEQUENCE [LARGE SCALE GENOMIC DNA]</scope>
    <source>
        <strain evidence="2 3">L-15889</strain>
    </source>
</reference>
<sequence length="287" mass="32077">MSQTTEESRSLVLTTPTMDLRTTTLVVNVRQPMPLPSSETGPRFSGKRLDDFLYEFEIIAGAAQLTDTEKCNSVLHYCSDSVRGTLGHDAAFRGDDWGRARERLIFYYSDRDAKTRVWAAVAELRRYSSRYHEDHNIRNVQDFGEYLRGFARRAGSLVEEEEILEAEHDLLFYHGLPPPLRCAIKPTLLQLGLTLRGSGLLESPPTVKQVADAVRAHFSEDDEEHSSSDDSDGNSSDESDNESGSPESALQRNMLALSEGMVRLTNLLLECHRPSSAVAIRAGQPNF</sequence>
<evidence type="ECO:0000313" key="2">
    <source>
        <dbReference type="EMBL" id="KZT68074.1"/>
    </source>
</evidence>